<dbReference type="InterPro" id="IPR036052">
    <property type="entry name" value="TrpB-like_PALP_sf"/>
</dbReference>
<protein>
    <recommendedName>
        <fullName evidence="5">Threonine synthase</fullName>
        <ecNumber evidence="5">4.2.3.1</ecNumber>
    </recommendedName>
</protein>
<dbReference type="InterPro" id="IPR051166">
    <property type="entry name" value="Threonine_Synthase"/>
</dbReference>
<dbReference type="InterPro" id="IPR004450">
    <property type="entry name" value="Thr_synthase-like"/>
</dbReference>
<keyword evidence="10" id="KW-1185">Reference proteome</keyword>
<proteinExistence type="inferred from homology"/>
<dbReference type="RefSeq" id="WP_149568007.1">
    <property type="nucleotide sequence ID" value="NZ_CP035807.1"/>
</dbReference>
<evidence type="ECO:0000259" key="7">
    <source>
        <dbReference type="Pfam" id="PF00291"/>
    </source>
</evidence>
<feature type="domain" description="Threonine synthase N-terminal" evidence="8">
    <location>
        <begin position="4"/>
        <end position="79"/>
    </location>
</feature>
<reference evidence="9 10" key="2">
    <citation type="submission" date="2019-09" db="EMBL/GenBank/DDBJ databases">
        <title>Complete Genome Sequence and Methylome Analysis of free living Spirochaetas.</title>
        <authorList>
            <person name="Leshcheva N."/>
            <person name="Mikheeva N."/>
        </authorList>
    </citation>
    <scope>NUCLEOTIDE SEQUENCE [LARGE SCALE GENOMIC DNA]</scope>
    <source>
        <strain evidence="9 10">P</strain>
    </source>
</reference>
<evidence type="ECO:0000256" key="1">
    <source>
        <dbReference type="ARBA" id="ARBA00001933"/>
    </source>
</evidence>
<evidence type="ECO:0000313" key="10">
    <source>
        <dbReference type="Proteomes" id="UP000323824"/>
    </source>
</evidence>
<dbReference type="PANTHER" id="PTHR42690:SF1">
    <property type="entry name" value="THREONINE SYNTHASE-LIKE 2"/>
    <property type="match status" value="1"/>
</dbReference>
<reference evidence="9 10" key="1">
    <citation type="submission" date="2019-02" db="EMBL/GenBank/DDBJ databases">
        <authorList>
            <person name="Fomenkov A."/>
            <person name="Dubinina G."/>
            <person name="Grabovich M."/>
            <person name="Vincze T."/>
            <person name="Roberts R.J."/>
        </authorList>
    </citation>
    <scope>NUCLEOTIDE SEQUENCE [LARGE SCALE GENOMIC DNA]</scope>
    <source>
        <strain evidence="9 10">P</strain>
    </source>
</reference>
<feature type="modified residue" description="N6-(pyridoxal phosphate)lysine" evidence="6">
    <location>
        <position position="106"/>
    </location>
</feature>
<evidence type="ECO:0000259" key="8">
    <source>
        <dbReference type="Pfam" id="PF14821"/>
    </source>
</evidence>
<comment type="similarity">
    <text evidence="2">Belongs to the threonine synthase family.</text>
</comment>
<dbReference type="Gene3D" id="3.90.1380.10">
    <property type="entry name" value="Threonine synthase, N-terminal domain"/>
    <property type="match status" value="1"/>
</dbReference>
<name>A0A5C1QB91_9SPIO</name>
<feature type="domain" description="Tryptophan synthase beta chain-like PALP" evidence="7">
    <location>
        <begin position="96"/>
        <end position="379"/>
    </location>
</feature>
<dbReference type="EC" id="4.2.3.1" evidence="5"/>
<dbReference type="KEGG" id="sper:EW093_08640"/>
<dbReference type="OrthoDB" id="9763107at2"/>
<evidence type="ECO:0000256" key="6">
    <source>
        <dbReference type="PIRSR" id="PIRSR604450-51"/>
    </source>
</evidence>
<dbReference type="EMBL" id="CP035807">
    <property type="protein sequence ID" value="QEN04767.1"/>
    <property type="molecule type" value="Genomic_DNA"/>
</dbReference>
<evidence type="ECO:0000256" key="3">
    <source>
        <dbReference type="ARBA" id="ARBA00022898"/>
    </source>
</evidence>
<dbReference type="NCBIfam" id="TIGR00260">
    <property type="entry name" value="thrC"/>
    <property type="match status" value="1"/>
</dbReference>
<gene>
    <name evidence="9" type="ORF">EW093_08640</name>
</gene>
<evidence type="ECO:0000256" key="4">
    <source>
        <dbReference type="ARBA" id="ARBA00023239"/>
    </source>
</evidence>
<dbReference type="SUPFAM" id="SSF53686">
    <property type="entry name" value="Tryptophan synthase beta subunit-like PLP-dependent enzymes"/>
    <property type="match status" value="1"/>
</dbReference>
<dbReference type="Gene3D" id="3.40.50.1100">
    <property type="match status" value="2"/>
</dbReference>
<dbReference type="Pfam" id="PF00291">
    <property type="entry name" value="PALP"/>
    <property type="match status" value="1"/>
</dbReference>
<keyword evidence="4 9" id="KW-0456">Lyase</keyword>
<dbReference type="InterPro" id="IPR001926">
    <property type="entry name" value="TrpB-like_PALP"/>
</dbReference>
<dbReference type="InterPro" id="IPR037158">
    <property type="entry name" value="Thr_synth_N_sf"/>
</dbReference>
<organism evidence="9 10">
    <name type="scientific">Thiospirochaeta perfilievii</name>
    <dbReference type="NCBI Taxonomy" id="252967"/>
    <lineage>
        <taxon>Bacteria</taxon>
        <taxon>Pseudomonadati</taxon>
        <taxon>Spirochaetota</taxon>
        <taxon>Spirochaetia</taxon>
        <taxon>Spirochaetales</taxon>
        <taxon>Spirochaetaceae</taxon>
        <taxon>Thiospirochaeta</taxon>
    </lineage>
</organism>
<sequence length="434" mass="48054">MKLFSTRDNNHKSIYKDAIFQGLTPDGGLYFPESFPDMSDFIKNCHGMSFNSIAEHIVYELIKDETSKDSVKRIVNNAFTFKPEIMRVSEDISILELYTGPTCAFKDYGASFLASSMEEFLGDRKEKAVILAATSGDTGSAVAKAFEGKDNIEVVILYPSGKVSPLQEKQLTTIGGNITALEVKGTFDDCQKMVKEAFGNKDLKSKVNITSANSINIGRLVPQSLYYIYAYSQLKPGSDLMFTVPSGNFGNLTAGLFAKKWGLPVKQFIAATNNNKIVPEFLDSGIYNPRPSVQTPSNAMDVGAPSNFERMMTMFDSNVENFRKVIKGDFVNDEDTIKTMQRYYSERGQILDPHTAVGILATERFQQANSEAKKYNSLVLSTAHPGKFVEVVEDAIKVSPQLPAALSSLLNKEKVSTVIGNEYSELEKFLVTNY</sequence>
<comment type="cofactor">
    <cofactor evidence="1 6">
        <name>pyridoxal 5'-phosphate</name>
        <dbReference type="ChEBI" id="CHEBI:597326"/>
    </cofactor>
</comment>
<dbReference type="InterPro" id="IPR029144">
    <property type="entry name" value="Thr_synth_N"/>
</dbReference>
<evidence type="ECO:0000313" key="9">
    <source>
        <dbReference type="EMBL" id="QEN04767.1"/>
    </source>
</evidence>
<dbReference type="GO" id="GO:0004795">
    <property type="term" value="F:threonine synthase activity"/>
    <property type="evidence" value="ECO:0007669"/>
    <property type="project" value="UniProtKB-UniRule"/>
</dbReference>
<dbReference type="GO" id="GO:0009088">
    <property type="term" value="P:threonine biosynthetic process"/>
    <property type="evidence" value="ECO:0007669"/>
    <property type="project" value="UniProtKB-UniRule"/>
</dbReference>
<dbReference type="AlphaFoldDB" id="A0A5C1QB91"/>
<keyword evidence="3 6" id="KW-0663">Pyridoxal phosphate</keyword>
<evidence type="ECO:0000256" key="5">
    <source>
        <dbReference type="NCBIfam" id="TIGR00260"/>
    </source>
</evidence>
<evidence type="ECO:0000256" key="2">
    <source>
        <dbReference type="ARBA" id="ARBA00005517"/>
    </source>
</evidence>
<accession>A0A5C1QB91</accession>
<dbReference type="Proteomes" id="UP000323824">
    <property type="component" value="Chromosome"/>
</dbReference>
<dbReference type="PANTHER" id="PTHR42690">
    <property type="entry name" value="THREONINE SYNTHASE FAMILY MEMBER"/>
    <property type="match status" value="1"/>
</dbReference>
<dbReference type="Pfam" id="PF14821">
    <property type="entry name" value="Thr_synth_N"/>
    <property type="match status" value="1"/>
</dbReference>